<sequence length="327" mass="36275">MTIQQTPSSYGVSKAFLDALDNLAQKPSWWRDVLLRDDVFIAVRANSLNVYHRGASIFRIDDGGDGRLIPWTHTKYLIRQQQVLAQLHHDGHFQPSDIGWSQYAGPSTLSDMIRSATDLAGAEKSGLHPLIVGSSKVIDVELSLLRANSSIDESLADTDAHSAGAPPIDRSQDRLDVVTVENRGGKPFIVFHEAKHFSNAALRAKGEPAVLAQIVRYQTTLRQHDATLRQRYVAVCQALVRLHTMRTAARAAFPASRPLLEPDPLIAAVASGQVQAEIDADPRLIVFGFDGDQRDGRWERDAKRLRDYQPALKIRAIGNTRSARDFF</sequence>
<gene>
    <name evidence="1" type="ORF">G4V63_30030</name>
</gene>
<protein>
    <submittedName>
        <fullName evidence="1">Uncharacterized protein</fullName>
    </submittedName>
</protein>
<name>A0A7C9RJV2_9BRAD</name>
<organism evidence="1 2">
    <name type="scientific">Candidatus Afipia apatlaquensis</name>
    <dbReference type="NCBI Taxonomy" id="2712852"/>
    <lineage>
        <taxon>Bacteria</taxon>
        <taxon>Pseudomonadati</taxon>
        <taxon>Pseudomonadota</taxon>
        <taxon>Alphaproteobacteria</taxon>
        <taxon>Hyphomicrobiales</taxon>
        <taxon>Nitrobacteraceae</taxon>
        <taxon>Afipia</taxon>
    </lineage>
</organism>
<dbReference type="AlphaFoldDB" id="A0A7C9RJV2"/>
<accession>A0A7C9RJV2</accession>
<proteinExistence type="predicted"/>
<dbReference type="Proteomes" id="UP000480266">
    <property type="component" value="Unassembled WGS sequence"/>
</dbReference>
<evidence type="ECO:0000313" key="1">
    <source>
        <dbReference type="EMBL" id="NGX99285.1"/>
    </source>
</evidence>
<dbReference type="EMBL" id="JAAMRR010001538">
    <property type="protein sequence ID" value="NGX99285.1"/>
    <property type="molecule type" value="Genomic_DNA"/>
</dbReference>
<comment type="caution">
    <text evidence="1">The sequence shown here is derived from an EMBL/GenBank/DDBJ whole genome shotgun (WGS) entry which is preliminary data.</text>
</comment>
<evidence type="ECO:0000313" key="2">
    <source>
        <dbReference type="Proteomes" id="UP000480266"/>
    </source>
</evidence>
<keyword evidence="2" id="KW-1185">Reference proteome</keyword>
<reference evidence="1" key="1">
    <citation type="submission" date="2020-02" db="EMBL/GenBank/DDBJ databases">
        <title>Draft genome sequence of Candidatus Afipia apatlaquensis IBT-C3, a potential strain for decolorization of textile dyes.</title>
        <authorList>
            <person name="Sanchez-Reyes A."/>
            <person name="Breton-Deval L."/>
            <person name="Mangelson H."/>
            <person name="Sanchez-Flores A."/>
        </authorList>
    </citation>
    <scope>NUCLEOTIDE SEQUENCE [LARGE SCALE GENOMIC DNA]</scope>
    <source>
        <strain evidence="1">IBT-C3</strain>
    </source>
</reference>